<feature type="compositionally biased region" description="Basic and acidic residues" evidence="1">
    <location>
        <begin position="20"/>
        <end position="30"/>
    </location>
</feature>
<reference evidence="2 3" key="1">
    <citation type="submission" date="2015-11" db="EMBL/GenBank/DDBJ databases">
        <title>Expanding the genomic diversity of Burkholderia species for the development of highly accurate diagnostics.</title>
        <authorList>
            <person name="Sahl J."/>
            <person name="Keim P."/>
            <person name="Wagner D."/>
        </authorList>
    </citation>
    <scope>NUCLEOTIDE SEQUENCE [LARGE SCALE GENOMIC DNA]</scope>
    <source>
        <strain evidence="2 3">RF32-BP12</strain>
    </source>
</reference>
<feature type="compositionally biased region" description="Basic residues" evidence="1">
    <location>
        <begin position="31"/>
        <end position="41"/>
    </location>
</feature>
<protein>
    <submittedName>
        <fullName evidence="2">Uncharacterized protein</fullName>
    </submittedName>
</protein>
<accession>A0AAP1CCH8</accession>
<evidence type="ECO:0000313" key="2">
    <source>
        <dbReference type="EMBL" id="KVA12559.1"/>
    </source>
</evidence>
<dbReference type="EMBL" id="LOTQ01000001">
    <property type="protein sequence ID" value="KVA12559.1"/>
    <property type="molecule type" value="Genomic_DNA"/>
</dbReference>
<gene>
    <name evidence="2" type="ORF">WI41_03605</name>
</gene>
<evidence type="ECO:0000313" key="3">
    <source>
        <dbReference type="Proteomes" id="UP000056450"/>
    </source>
</evidence>
<dbReference type="AlphaFoldDB" id="A0AAP1CCH8"/>
<comment type="caution">
    <text evidence="2">The sequence shown here is derived from an EMBL/GenBank/DDBJ whole genome shotgun (WGS) entry which is preliminary data.</text>
</comment>
<proteinExistence type="predicted"/>
<feature type="region of interest" description="Disordered" evidence="1">
    <location>
        <begin position="13"/>
        <end position="50"/>
    </location>
</feature>
<sequence length="82" mass="9742">MLRITRQRRRRIGIGPFVQQERERARDVAKLSRRPPRSRRSSMREPSTRGCSINACSITAASYRRYSCTPVDADYRRRMIDR</sequence>
<name>A0AAP1CCH8_9BURK</name>
<dbReference type="Proteomes" id="UP000056450">
    <property type="component" value="Unassembled WGS sequence"/>
</dbReference>
<evidence type="ECO:0000256" key="1">
    <source>
        <dbReference type="SAM" id="MobiDB-lite"/>
    </source>
</evidence>
<organism evidence="2 3">
    <name type="scientific">Burkholderia latens</name>
    <dbReference type="NCBI Taxonomy" id="488446"/>
    <lineage>
        <taxon>Bacteria</taxon>
        <taxon>Pseudomonadati</taxon>
        <taxon>Pseudomonadota</taxon>
        <taxon>Betaproteobacteria</taxon>
        <taxon>Burkholderiales</taxon>
        <taxon>Burkholderiaceae</taxon>
        <taxon>Burkholderia</taxon>
        <taxon>Burkholderia cepacia complex</taxon>
    </lineage>
</organism>